<comment type="caution">
    <text evidence="2">The sequence shown here is derived from an EMBL/GenBank/DDBJ whole genome shotgun (WGS) entry which is preliminary data.</text>
</comment>
<dbReference type="Proteomes" id="UP000636793">
    <property type="component" value="Unassembled WGS sequence"/>
</dbReference>
<dbReference type="AlphaFoldDB" id="A0A916WQ32"/>
<accession>A0A916WQ32</accession>
<protein>
    <submittedName>
        <fullName evidence="2">Sugar kinase</fullName>
    </submittedName>
</protein>
<keyword evidence="2" id="KW-0808">Transferase</keyword>
<evidence type="ECO:0000256" key="1">
    <source>
        <dbReference type="ARBA" id="ARBA00006479"/>
    </source>
</evidence>
<dbReference type="PANTHER" id="PTHR18964:SF149">
    <property type="entry name" value="BIFUNCTIONAL UDP-N-ACETYLGLUCOSAMINE 2-EPIMERASE_N-ACETYLMANNOSAMINE KINASE"/>
    <property type="match status" value="1"/>
</dbReference>
<dbReference type="Pfam" id="PF00480">
    <property type="entry name" value="ROK"/>
    <property type="match status" value="1"/>
</dbReference>
<reference evidence="2" key="2">
    <citation type="submission" date="2020-09" db="EMBL/GenBank/DDBJ databases">
        <authorList>
            <person name="Sun Q."/>
            <person name="Zhou Y."/>
        </authorList>
    </citation>
    <scope>NUCLEOTIDE SEQUENCE</scope>
    <source>
        <strain evidence="2">CGMCC 1.15085</strain>
    </source>
</reference>
<name>A0A916WQ32_9MICO</name>
<organism evidence="2 3">
    <name type="scientific">Flexivirga endophytica</name>
    <dbReference type="NCBI Taxonomy" id="1849103"/>
    <lineage>
        <taxon>Bacteria</taxon>
        <taxon>Bacillati</taxon>
        <taxon>Actinomycetota</taxon>
        <taxon>Actinomycetes</taxon>
        <taxon>Micrococcales</taxon>
        <taxon>Dermacoccaceae</taxon>
        <taxon>Flexivirga</taxon>
    </lineage>
</organism>
<evidence type="ECO:0000313" key="3">
    <source>
        <dbReference type="Proteomes" id="UP000636793"/>
    </source>
</evidence>
<gene>
    <name evidence="2" type="ORF">GCM10011492_07000</name>
</gene>
<evidence type="ECO:0000313" key="2">
    <source>
        <dbReference type="EMBL" id="GGB19747.1"/>
    </source>
</evidence>
<dbReference type="GO" id="GO:0016301">
    <property type="term" value="F:kinase activity"/>
    <property type="evidence" value="ECO:0007669"/>
    <property type="project" value="UniProtKB-KW"/>
</dbReference>
<dbReference type="SUPFAM" id="SSF53067">
    <property type="entry name" value="Actin-like ATPase domain"/>
    <property type="match status" value="1"/>
</dbReference>
<sequence>MTETDLVLAVDVGGTSIKAAVLDTEGGERLRRVVPTAFDQGPESIVTAIRDLVLDRVAAASDDGSPVRAVGVVVPGVVDTEAGIARYASNIGWRDVPMRDIVSSAVDLPTAIGHDVQAAGLAEATLGAAHGVSDTLIVVLGTGIAAVVVSGGQVVRGAAGIPGEIGHIPVGDLETRCRCGAFGCLEMFSSARGVARLYAERTGSAVDATDVLARLDDDPDAVAAWQQATETLARGLVAGALITDPARVVLAGGLSQAGDALLDPTRQAFEAGMPWRTAPELVTSPLGARAGLLGAGILARTVAEVSG</sequence>
<dbReference type="InterPro" id="IPR000600">
    <property type="entry name" value="ROK"/>
</dbReference>
<proteinExistence type="inferred from homology"/>
<dbReference type="RefSeq" id="WP_188835535.1">
    <property type="nucleotide sequence ID" value="NZ_BMHI01000001.1"/>
</dbReference>
<comment type="similarity">
    <text evidence="1">Belongs to the ROK (NagC/XylR) family.</text>
</comment>
<keyword evidence="2" id="KW-0418">Kinase</keyword>
<keyword evidence="3" id="KW-1185">Reference proteome</keyword>
<dbReference type="InterPro" id="IPR043129">
    <property type="entry name" value="ATPase_NBD"/>
</dbReference>
<reference evidence="2" key="1">
    <citation type="journal article" date="2014" name="Int. J. Syst. Evol. Microbiol.">
        <title>Complete genome sequence of Corynebacterium casei LMG S-19264T (=DSM 44701T), isolated from a smear-ripened cheese.</title>
        <authorList>
            <consortium name="US DOE Joint Genome Institute (JGI-PGF)"/>
            <person name="Walter F."/>
            <person name="Albersmeier A."/>
            <person name="Kalinowski J."/>
            <person name="Ruckert C."/>
        </authorList>
    </citation>
    <scope>NUCLEOTIDE SEQUENCE</scope>
    <source>
        <strain evidence="2">CGMCC 1.15085</strain>
    </source>
</reference>
<dbReference type="Gene3D" id="3.30.420.40">
    <property type="match status" value="2"/>
</dbReference>
<dbReference type="EMBL" id="BMHI01000001">
    <property type="protein sequence ID" value="GGB19747.1"/>
    <property type="molecule type" value="Genomic_DNA"/>
</dbReference>
<dbReference type="PANTHER" id="PTHR18964">
    <property type="entry name" value="ROK (REPRESSOR, ORF, KINASE) FAMILY"/>
    <property type="match status" value="1"/>
</dbReference>